<dbReference type="HOGENOM" id="CLU_1331958_0_0_1"/>
<proteinExistence type="predicted"/>
<gene>
    <name evidence="2" type="ORF">PV10_03025</name>
</gene>
<dbReference type="RefSeq" id="XP_016226933.1">
    <property type="nucleotide sequence ID" value="XM_016367415.1"/>
</dbReference>
<dbReference type="AlphaFoldDB" id="A0A0D1ZN25"/>
<feature type="compositionally biased region" description="Acidic residues" evidence="1">
    <location>
        <begin position="114"/>
        <end position="131"/>
    </location>
</feature>
<dbReference type="VEuPathDB" id="FungiDB:PV10_03025"/>
<dbReference type="GeneID" id="27320870"/>
<sequence length="206" mass="23182">MCHSRRSRHAPIIVVAPNGNGQPSMMGQPQYYGFDSRRHQRRCRHGQPCTCRDNQAFMTDGSYTDYNDPYQMGYGACYGRRRRRQGPISMLIGGIISMVEQKRAEKEAVRATEAAEEEDSDDSTSSDSDEDEKTRAKRQQKKLRKQQQQQQQQQQQGVAMGPSGRASVPVTTDTNTVAPVAVRKPPQQQDSKAGIHWESGPPPYQP</sequence>
<accession>A0A0D1ZN25</accession>
<dbReference type="OrthoDB" id="10344863at2759"/>
<keyword evidence="3" id="KW-1185">Reference proteome</keyword>
<organism evidence="2 3">
    <name type="scientific">Exophiala mesophila</name>
    <name type="common">Black yeast-like fungus</name>
    <dbReference type="NCBI Taxonomy" id="212818"/>
    <lineage>
        <taxon>Eukaryota</taxon>
        <taxon>Fungi</taxon>
        <taxon>Dikarya</taxon>
        <taxon>Ascomycota</taxon>
        <taxon>Pezizomycotina</taxon>
        <taxon>Eurotiomycetes</taxon>
        <taxon>Chaetothyriomycetidae</taxon>
        <taxon>Chaetothyriales</taxon>
        <taxon>Herpotrichiellaceae</taxon>
        <taxon>Exophiala</taxon>
    </lineage>
</organism>
<reference evidence="2 3" key="1">
    <citation type="submission" date="2015-01" db="EMBL/GenBank/DDBJ databases">
        <title>The Genome Sequence of Exophiala mesophila CBS40295.</title>
        <authorList>
            <consortium name="The Broad Institute Genomics Platform"/>
            <person name="Cuomo C."/>
            <person name="de Hoog S."/>
            <person name="Gorbushina A."/>
            <person name="Stielow B."/>
            <person name="Teixiera M."/>
            <person name="Abouelleil A."/>
            <person name="Chapman S.B."/>
            <person name="Priest M."/>
            <person name="Young S.K."/>
            <person name="Wortman J."/>
            <person name="Nusbaum C."/>
            <person name="Birren B."/>
        </authorList>
    </citation>
    <scope>NUCLEOTIDE SEQUENCE [LARGE SCALE GENOMIC DNA]</scope>
    <source>
        <strain evidence="2 3">CBS 40295</strain>
    </source>
</reference>
<evidence type="ECO:0000313" key="3">
    <source>
        <dbReference type="Proteomes" id="UP000054302"/>
    </source>
</evidence>
<evidence type="ECO:0000256" key="1">
    <source>
        <dbReference type="SAM" id="MobiDB-lite"/>
    </source>
</evidence>
<feature type="compositionally biased region" description="Basic residues" evidence="1">
    <location>
        <begin position="135"/>
        <end position="145"/>
    </location>
</feature>
<feature type="region of interest" description="Disordered" evidence="1">
    <location>
        <begin position="107"/>
        <end position="206"/>
    </location>
</feature>
<protein>
    <submittedName>
        <fullName evidence="2">Uncharacterized protein</fullName>
    </submittedName>
</protein>
<dbReference type="EMBL" id="KN847521">
    <property type="protein sequence ID" value="KIV95359.1"/>
    <property type="molecule type" value="Genomic_DNA"/>
</dbReference>
<dbReference type="Proteomes" id="UP000054302">
    <property type="component" value="Unassembled WGS sequence"/>
</dbReference>
<evidence type="ECO:0000313" key="2">
    <source>
        <dbReference type="EMBL" id="KIV95359.1"/>
    </source>
</evidence>
<name>A0A0D1ZN25_EXOME</name>
<feature type="compositionally biased region" description="Low complexity" evidence="1">
    <location>
        <begin position="146"/>
        <end position="156"/>
    </location>
</feature>